<name>A0A9X2VGI2_9PSEU</name>
<feature type="compositionally biased region" description="Basic and acidic residues" evidence="1">
    <location>
        <begin position="198"/>
        <end position="215"/>
    </location>
</feature>
<evidence type="ECO:0000256" key="1">
    <source>
        <dbReference type="SAM" id="MobiDB-lite"/>
    </source>
</evidence>
<dbReference type="Proteomes" id="UP001141259">
    <property type="component" value="Unassembled WGS sequence"/>
</dbReference>
<evidence type="ECO:0000313" key="3">
    <source>
        <dbReference type="EMBL" id="MCS7476215.1"/>
    </source>
</evidence>
<gene>
    <name evidence="3" type="ORF">NZH93_05065</name>
</gene>
<dbReference type="EMBL" id="JANYMP010000002">
    <property type="protein sequence ID" value="MCS7476215.1"/>
    <property type="molecule type" value="Genomic_DNA"/>
</dbReference>
<feature type="region of interest" description="Disordered" evidence="1">
    <location>
        <begin position="198"/>
        <end position="221"/>
    </location>
</feature>
<reference evidence="3" key="1">
    <citation type="submission" date="2022-08" db="EMBL/GenBank/DDBJ databases">
        <authorList>
            <person name="Tistechok S."/>
            <person name="Samborskyy M."/>
            <person name="Roman I."/>
        </authorList>
    </citation>
    <scope>NUCLEOTIDE SEQUENCE</scope>
    <source>
        <strain evidence="3">DSM 103496</strain>
    </source>
</reference>
<dbReference type="Pfam" id="PF18476">
    <property type="entry name" value="PIN_8"/>
    <property type="match status" value="1"/>
</dbReference>
<sequence length="475" mass="53743">MSKDESPEVEPSGAAVESVATEDGIDETVKFGIFDRFDSYRTPQEEDYRSIFSDGFVVLDTNVLLNLYRYTTAARRDFMDALTLIGPRLWIPHQVMVEFWRNREGVLKGREDSGKDLIEQAEGSYGTLQGHIRHWAKRISISEEQLGEVEASLRSGIDAVIEHINQLTHEESAPERDTEKDSILASIASLLDGRVGEKLDSKERTDAEKEAERRISSKVPPGFMDRKKGDAKVRGDYLVWRQTLLEARKRSVDVLIITADTKEDWWRFDGRGNPKAPRNELCEEILEFAGVRVFILQPGDFLKYANQLLDVPVEVESLLSIDNVDKVSQSGPEFSAIGVLEQGSLWDDYFSFLQGRGFYLFDGYPQRWGFDMASPVGRLFRFVFEKYDSIRMAEFMGSILSLFDLAEREGKMSRSGVTPVVVLGFAPREDQVEQLLNSGILVVCRNAQTWAGTGKTLTYGLASVAIEQVLNREIY</sequence>
<feature type="region of interest" description="Disordered" evidence="1">
    <location>
        <begin position="1"/>
        <end position="20"/>
    </location>
</feature>
<accession>A0A9X2VGI2</accession>
<dbReference type="RefSeq" id="WP_259621725.1">
    <property type="nucleotide sequence ID" value="NZ_JANYMP010000002.1"/>
</dbReference>
<protein>
    <submittedName>
        <fullName evidence="3">PIN-like domain-containing protein</fullName>
    </submittedName>
</protein>
<comment type="caution">
    <text evidence="3">The sequence shown here is derived from an EMBL/GenBank/DDBJ whole genome shotgun (WGS) entry which is preliminary data.</text>
</comment>
<evidence type="ECO:0000313" key="4">
    <source>
        <dbReference type="Proteomes" id="UP001141259"/>
    </source>
</evidence>
<feature type="domain" description="PIN like" evidence="2">
    <location>
        <begin position="56"/>
        <end position="281"/>
    </location>
</feature>
<dbReference type="InterPro" id="IPR041578">
    <property type="entry name" value="PIN_8"/>
</dbReference>
<evidence type="ECO:0000259" key="2">
    <source>
        <dbReference type="Pfam" id="PF18476"/>
    </source>
</evidence>
<keyword evidence="4" id="KW-1185">Reference proteome</keyword>
<organism evidence="3 4">
    <name type="scientific">Umezawaea endophytica</name>
    <dbReference type="NCBI Taxonomy" id="1654476"/>
    <lineage>
        <taxon>Bacteria</taxon>
        <taxon>Bacillati</taxon>
        <taxon>Actinomycetota</taxon>
        <taxon>Actinomycetes</taxon>
        <taxon>Pseudonocardiales</taxon>
        <taxon>Pseudonocardiaceae</taxon>
        <taxon>Umezawaea</taxon>
    </lineage>
</organism>
<proteinExistence type="predicted"/>
<dbReference type="AlphaFoldDB" id="A0A9X2VGI2"/>